<dbReference type="EMBL" id="BQKK01000001">
    <property type="protein sequence ID" value="GJN41893.1"/>
    <property type="molecule type" value="Genomic_DNA"/>
</dbReference>
<dbReference type="InterPro" id="IPR029016">
    <property type="entry name" value="GAF-like_dom_sf"/>
</dbReference>
<reference evidence="6" key="1">
    <citation type="submission" date="2021-12" db="EMBL/GenBank/DDBJ databases">
        <title>Draft genome sequence of Corynebacterium ammoniagenes strain T-723.</title>
        <authorList>
            <person name="Matsuzawa M."/>
            <person name="Hiratani M."/>
            <person name="Abe I."/>
            <person name="Tsuji Y."/>
            <person name="Nakamura J."/>
        </authorList>
    </citation>
    <scope>NUCLEOTIDE SEQUENCE</scope>
    <source>
        <strain evidence="6">T-723</strain>
    </source>
</reference>
<dbReference type="AlphaFoldDB" id="A0AAV5G1J9"/>
<evidence type="ECO:0000313" key="6">
    <source>
        <dbReference type="EMBL" id="GJN41893.1"/>
    </source>
</evidence>
<name>A0AAV5G1J9_CORAM</name>
<dbReference type="Pfam" id="PF01614">
    <property type="entry name" value="IclR_C"/>
    <property type="match status" value="1"/>
</dbReference>
<dbReference type="InterPro" id="IPR050707">
    <property type="entry name" value="HTH_MetabolicPath_Reg"/>
</dbReference>
<keyword evidence="1" id="KW-0805">Transcription regulation</keyword>
<dbReference type="InterPro" id="IPR014757">
    <property type="entry name" value="Tscrpt_reg_IclR_C"/>
</dbReference>
<dbReference type="GO" id="GO:0003700">
    <property type="term" value="F:DNA-binding transcription factor activity"/>
    <property type="evidence" value="ECO:0007669"/>
    <property type="project" value="TreeGrafter"/>
</dbReference>
<evidence type="ECO:0000259" key="5">
    <source>
        <dbReference type="PROSITE" id="PS51078"/>
    </source>
</evidence>
<comment type="caution">
    <text evidence="6">The sequence shown here is derived from an EMBL/GenBank/DDBJ whole genome shotgun (WGS) entry which is preliminary data.</text>
</comment>
<dbReference type="GO" id="GO:0003677">
    <property type="term" value="F:DNA binding"/>
    <property type="evidence" value="ECO:0007669"/>
    <property type="project" value="UniProtKB-KW"/>
</dbReference>
<dbReference type="InterPro" id="IPR005471">
    <property type="entry name" value="Tscrpt_reg_IclR_N"/>
</dbReference>
<dbReference type="RefSeq" id="WP_168939145.1">
    <property type="nucleotide sequence ID" value="NZ_BQKK01000001.1"/>
</dbReference>
<proteinExistence type="predicted"/>
<dbReference type="PANTHER" id="PTHR30136:SF24">
    <property type="entry name" value="HTH-TYPE TRANSCRIPTIONAL REPRESSOR ALLR"/>
    <property type="match status" value="1"/>
</dbReference>
<organism evidence="6 7">
    <name type="scientific">Corynebacterium ammoniagenes</name>
    <name type="common">Brevibacterium ammoniagenes</name>
    <dbReference type="NCBI Taxonomy" id="1697"/>
    <lineage>
        <taxon>Bacteria</taxon>
        <taxon>Bacillati</taxon>
        <taxon>Actinomycetota</taxon>
        <taxon>Actinomycetes</taxon>
        <taxon>Mycobacteriales</taxon>
        <taxon>Corynebacteriaceae</taxon>
        <taxon>Corynebacterium</taxon>
    </lineage>
</organism>
<accession>A0AAV5G1J9</accession>
<dbReference type="SUPFAM" id="SSF55781">
    <property type="entry name" value="GAF domain-like"/>
    <property type="match status" value="1"/>
</dbReference>
<evidence type="ECO:0000259" key="4">
    <source>
        <dbReference type="PROSITE" id="PS51077"/>
    </source>
</evidence>
<dbReference type="Gene3D" id="1.10.10.10">
    <property type="entry name" value="Winged helix-like DNA-binding domain superfamily/Winged helix DNA-binding domain"/>
    <property type="match status" value="1"/>
</dbReference>
<dbReference type="InterPro" id="IPR036388">
    <property type="entry name" value="WH-like_DNA-bd_sf"/>
</dbReference>
<evidence type="ECO:0000256" key="2">
    <source>
        <dbReference type="ARBA" id="ARBA00023125"/>
    </source>
</evidence>
<gene>
    <name evidence="6" type="ORF">CAT723_03720</name>
</gene>
<dbReference type="SMART" id="SM00346">
    <property type="entry name" value="HTH_ICLR"/>
    <property type="match status" value="1"/>
</dbReference>
<feature type="domain" description="HTH iclR-type" evidence="4">
    <location>
        <begin position="5"/>
        <end position="68"/>
    </location>
</feature>
<feature type="domain" description="IclR-ED" evidence="5">
    <location>
        <begin position="69"/>
        <end position="247"/>
    </location>
</feature>
<dbReference type="PROSITE" id="PS51077">
    <property type="entry name" value="HTH_ICLR"/>
    <property type="match status" value="1"/>
</dbReference>
<keyword evidence="2" id="KW-0238">DNA-binding</keyword>
<keyword evidence="3" id="KW-0804">Transcription</keyword>
<dbReference type="PANTHER" id="PTHR30136">
    <property type="entry name" value="HELIX-TURN-HELIX TRANSCRIPTIONAL REGULATOR, ICLR FAMILY"/>
    <property type="match status" value="1"/>
</dbReference>
<dbReference type="Proteomes" id="UP001054925">
    <property type="component" value="Unassembled WGS sequence"/>
</dbReference>
<evidence type="ECO:0000256" key="3">
    <source>
        <dbReference type="ARBA" id="ARBA00023163"/>
    </source>
</evidence>
<sequence>MATLLTGLSRALTVLEELAAAGPQGAAIKEIASKTSLDKAVIHRILATLKARGYAEQEPESGNYFLGTRTLALADVYLKQDNLREILHAAAVEVSAQSNELCHVGVPEGKGVRYIEKIEPDHSIRVVSHIGIVNPQATTSLGRAMLATHVTTRSELDGFLGDESTDQVWRAVESAHAAGFALEIEENEAGISCVGVAIKRGSLPVAAMSLTVPADRMPQDRQIELGNLLRSTLKSTLPPSLNIPDIL</sequence>
<evidence type="ECO:0000256" key="1">
    <source>
        <dbReference type="ARBA" id="ARBA00023015"/>
    </source>
</evidence>
<protein>
    <submittedName>
        <fullName evidence="6">Transcriptional regulator</fullName>
    </submittedName>
</protein>
<dbReference type="GO" id="GO:0045892">
    <property type="term" value="P:negative regulation of DNA-templated transcription"/>
    <property type="evidence" value="ECO:0007669"/>
    <property type="project" value="TreeGrafter"/>
</dbReference>
<dbReference type="Pfam" id="PF09339">
    <property type="entry name" value="HTH_IclR"/>
    <property type="match status" value="1"/>
</dbReference>
<dbReference type="InterPro" id="IPR036390">
    <property type="entry name" value="WH_DNA-bd_sf"/>
</dbReference>
<evidence type="ECO:0000313" key="7">
    <source>
        <dbReference type="Proteomes" id="UP001054925"/>
    </source>
</evidence>
<dbReference type="Gene3D" id="3.30.450.40">
    <property type="match status" value="1"/>
</dbReference>
<dbReference type="SUPFAM" id="SSF46785">
    <property type="entry name" value="Winged helix' DNA-binding domain"/>
    <property type="match status" value="1"/>
</dbReference>
<dbReference type="PROSITE" id="PS51078">
    <property type="entry name" value="ICLR_ED"/>
    <property type="match status" value="1"/>
</dbReference>